<dbReference type="InterPro" id="IPR026392">
    <property type="entry name" value="Exo/Archaeosortase_dom"/>
</dbReference>
<dbReference type="InterPro" id="IPR019127">
    <property type="entry name" value="Exosortase"/>
</dbReference>
<dbReference type="OrthoDB" id="9797363at2"/>
<feature type="transmembrane region" description="Helical" evidence="8">
    <location>
        <begin position="258"/>
        <end position="280"/>
    </location>
</feature>
<dbReference type="AlphaFoldDB" id="K4KLL1"/>
<evidence type="ECO:0008006" key="11">
    <source>
        <dbReference type="Google" id="ProtNLM"/>
    </source>
</evidence>
<sequence>MSVVAGLSRNRNFTNVVLVLLLLVFFLPVIEAWRALAGYWGKFSETYAHGYMVLACTLYLLYERHQQDGAFAAAAAKYETFLAMMTCVAMGGLFVLADYVQVRIVMLLLMPALLFAWVYGVFGGAAARATIIPIGLLYTAIPFWEVLSVPLRVVAVAVTEFGLEILQIPAYIDGFKIELAYGVLEVAHGCSGLVYLLTSLALSIIMAALYFPLFTQRVMIVLAACVVGVVANWVRIYSLVLIAHYSKMESALVYDHEFYGWVVYLAFFGLFMFVLMRRAASGAETSEAAPEPDSQAIKTRVIAAVLLSASLAVSTLIISRVLNSPDVPAASGRFTMPGFRPLHAPEPSVRFLGYDEYSAWEGSLSGIPVRTDLLLYFKQEQGKELAYYLNDIALREEVAVRTTNIDGFNVKQLYGALRGRLVAWQYRVGGYATTHSLKLKLYEALNGLTGESVSALHTLSYLCKSRRCTDEEWNQFRQLDFSAVAASMDVVVSEASQ</sequence>
<dbReference type="KEGG" id="saga:M5M_08855"/>
<dbReference type="GO" id="GO:0006508">
    <property type="term" value="P:proteolysis"/>
    <property type="evidence" value="ECO:0007669"/>
    <property type="project" value="UniProtKB-KW"/>
</dbReference>
<gene>
    <name evidence="9" type="ordered locus">M5M_08855</name>
</gene>
<dbReference type="GO" id="GO:0005886">
    <property type="term" value="C:plasma membrane"/>
    <property type="evidence" value="ECO:0007669"/>
    <property type="project" value="UniProtKB-SubCell"/>
</dbReference>
<keyword evidence="4 8" id="KW-0812">Transmembrane</keyword>
<evidence type="ECO:0000256" key="1">
    <source>
        <dbReference type="ARBA" id="ARBA00004651"/>
    </source>
</evidence>
<evidence type="ECO:0000313" key="10">
    <source>
        <dbReference type="Proteomes" id="UP000000466"/>
    </source>
</evidence>
<feature type="transmembrane region" description="Helical" evidence="8">
    <location>
        <begin position="218"/>
        <end position="238"/>
    </location>
</feature>
<dbReference type="NCBIfam" id="TIGR02602">
    <property type="entry name" value="8TM_EpsH"/>
    <property type="match status" value="1"/>
</dbReference>
<keyword evidence="7 8" id="KW-0472">Membrane</keyword>
<keyword evidence="5" id="KW-0378">Hydrolase</keyword>
<evidence type="ECO:0000313" key="9">
    <source>
        <dbReference type="EMBL" id="AFU98958.1"/>
    </source>
</evidence>
<dbReference type="GO" id="GO:0008233">
    <property type="term" value="F:peptidase activity"/>
    <property type="evidence" value="ECO:0007669"/>
    <property type="project" value="UniProtKB-KW"/>
</dbReference>
<dbReference type="InterPro" id="IPR013426">
    <property type="entry name" value="EpsH-like"/>
</dbReference>
<keyword evidence="3" id="KW-0645">Protease</keyword>
<feature type="transmembrane region" description="Helical" evidence="8">
    <location>
        <begin position="47"/>
        <end position="62"/>
    </location>
</feature>
<evidence type="ECO:0000256" key="6">
    <source>
        <dbReference type="ARBA" id="ARBA00022989"/>
    </source>
</evidence>
<dbReference type="eggNOG" id="COG1269">
    <property type="taxonomic scope" value="Bacteria"/>
</dbReference>
<accession>K4KLL1</accession>
<name>K4KLL1_SIMAS</name>
<evidence type="ECO:0000256" key="8">
    <source>
        <dbReference type="SAM" id="Phobius"/>
    </source>
</evidence>
<evidence type="ECO:0000256" key="2">
    <source>
        <dbReference type="ARBA" id="ARBA00022475"/>
    </source>
</evidence>
<reference evidence="9 10" key="1">
    <citation type="journal article" date="2013" name="Genome Announc.">
        <title>Complete genome sequence of Simiduia agarivorans SA1(T), a marine bacterium able to degrade a variety of polysaccharides.</title>
        <authorList>
            <person name="Lin S.Y."/>
            <person name="Shieh W.Y."/>
            <person name="Chen J.S."/>
            <person name="Tang S.L."/>
        </authorList>
    </citation>
    <scope>NUCLEOTIDE SEQUENCE [LARGE SCALE GENOMIC DNA]</scope>
    <source>
        <strain evidence="10">DSM 21679 / JCM 13881 / BCRC 17597 / SA1</strain>
    </source>
</reference>
<evidence type="ECO:0000256" key="4">
    <source>
        <dbReference type="ARBA" id="ARBA00022692"/>
    </source>
</evidence>
<dbReference type="Pfam" id="PF09721">
    <property type="entry name" value="Exosortase_EpsH"/>
    <property type="match status" value="1"/>
</dbReference>
<dbReference type="Proteomes" id="UP000000466">
    <property type="component" value="Chromosome"/>
</dbReference>
<keyword evidence="2" id="KW-1003">Cell membrane</keyword>
<comment type="subcellular location">
    <subcellularLocation>
        <location evidence="1">Cell membrane</location>
        <topology evidence="1">Multi-pass membrane protein</topology>
    </subcellularLocation>
</comment>
<dbReference type="RefSeq" id="WP_015047123.1">
    <property type="nucleotide sequence ID" value="NC_018868.3"/>
</dbReference>
<feature type="transmembrane region" description="Helical" evidence="8">
    <location>
        <begin position="192"/>
        <end position="211"/>
    </location>
</feature>
<dbReference type="EMBL" id="CP003746">
    <property type="protein sequence ID" value="AFU98958.1"/>
    <property type="molecule type" value="Genomic_DNA"/>
</dbReference>
<dbReference type="HOGENOM" id="CLU_039817_1_0_6"/>
<feature type="transmembrane region" description="Helical" evidence="8">
    <location>
        <begin position="301"/>
        <end position="322"/>
    </location>
</feature>
<evidence type="ECO:0000256" key="5">
    <source>
        <dbReference type="ARBA" id="ARBA00022801"/>
    </source>
</evidence>
<organism evidence="9 10">
    <name type="scientific">Simiduia agarivorans (strain DSM 21679 / JCM 13881 / BCRC 17597 / SA1)</name>
    <dbReference type="NCBI Taxonomy" id="1117647"/>
    <lineage>
        <taxon>Bacteria</taxon>
        <taxon>Pseudomonadati</taxon>
        <taxon>Pseudomonadota</taxon>
        <taxon>Gammaproteobacteria</taxon>
        <taxon>Cellvibrionales</taxon>
        <taxon>Cellvibrionaceae</taxon>
        <taxon>Simiduia</taxon>
    </lineage>
</organism>
<dbReference type="NCBIfam" id="TIGR04178">
    <property type="entry name" value="exo_archaeo"/>
    <property type="match status" value="1"/>
</dbReference>
<keyword evidence="6 8" id="KW-1133">Transmembrane helix</keyword>
<keyword evidence="10" id="KW-1185">Reference proteome</keyword>
<dbReference type="STRING" id="1117647.M5M_08855"/>
<feature type="transmembrane region" description="Helical" evidence="8">
    <location>
        <begin position="82"/>
        <end position="102"/>
    </location>
</feature>
<proteinExistence type="predicted"/>
<evidence type="ECO:0000256" key="3">
    <source>
        <dbReference type="ARBA" id="ARBA00022670"/>
    </source>
</evidence>
<evidence type="ECO:0000256" key="7">
    <source>
        <dbReference type="ARBA" id="ARBA00023136"/>
    </source>
</evidence>
<protein>
    <recommendedName>
        <fullName evidence="11">Eight transmembrane protein EpsH</fullName>
    </recommendedName>
</protein>